<dbReference type="EMBL" id="CP000142">
    <property type="protein sequence ID" value="ABA89933.1"/>
    <property type="molecule type" value="Genomic_DNA"/>
</dbReference>
<sequence length="272" mass="29854">MNAPSGLIRTSFLTLVSVLLLTSPTLAAILEPIGLQDGQLLPKNQAEFHIGFSYADGMRNLFQSEDRDRRVMEIPTLTLNLGLAERVEAQIQYSYLHLRENGQGGKFGSGDVTLGLKVRLWQESLRLPAIALRLATKLPNADDEDDFGTDEADIFIDALFTRNYPLFTLYVNAGVAILGDPRSGNDGQDDMFRYGVGVKIPVLEDQLAALVSVEGMEGDESVNSRGAFRAGIQAELGRFTWDLGGSVGYVDKSEDWSVRTGLTTYFELPAGW</sequence>
<dbReference type="Proteomes" id="UP000002534">
    <property type="component" value="Chromosome"/>
</dbReference>
<proteinExistence type="predicted"/>
<reference evidence="2" key="1">
    <citation type="submission" date="2005-10" db="EMBL/GenBank/DDBJ databases">
        <title>Complete sequence of Pelobacter carbinolicus DSM 2380.</title>
        <authorList>
            <person name="Copeland A."/>
            <person name="Lucas S."/>
            <person name="Lapidus A."/>
            <person name="Barry K."/>
            <person name="Detter J.C."/>
            <person name="Glavina T."/>
            <person name="Hammon N."/>
            <person name="Israni S."/>
            <person name="Pitluck S."/>
            <person name="Chertkov O."/>
            <person name="Schmutz J."/>
            <person name="Larimer F."/>
            <person name="Land M."/>
            <person name="Kyrpides N."/>
            <person name="Ivanova N."/>
            <person name="Richardson P."/>
        </authorList>
    </citation>
    <scope>NUCLEOTIDE SEQUENCE [LARGE SCALE GENOMIC DNA]</scope>
    <source>
        <strain evidence="2">DSM 2380 / NBRC 103641 / GraBd1</strain>
    </source>
</reference>
<dbReference type="OrthoDB" id="5386886at2"/>
<organism evidence="1 2">
    <name type="scientific">Syntrophotalea carbinolica (strain DSM 2380 / NBRC 103641 / GraBd1)</name>
    <name type="common">Pelobacter carbinolicus</name>
    <dbReference type="NCBI Taxonomy" id="338963"/>
    <lineage>
        <taxon>Bacteria</taxon>
        <taxon>Pseudomonadati</taxon>
        <taxon>Thermodesulfobacteriota</taxon>
        <taxon>Desulfuromonadia</taxon>
        <taxon>Desulfuromonadales</taxon>
        <taxon>Syntrophotaleaceae</taxon>
        <taxon>Syntrophotalea</taxon>
    </lineage>
</organism>
<dbReference type="AlphaFoldDB" id="Q3A124"/>
<evidence type="ECO:0000313" key="1">
    <source>
        <dbReference type="EMBL" id="ABA89933.1"/>
    </source>
</evidence>
<accession>Q3A124</accession>
<dbReference type="eggNOG" id="ENOG5033IV2">
    <property type="taxonomic scope" value="Bacteria"/>
</dbReference>
<gene>
    <name evidence="1" type="ordered locus">Pcar_2697</name>
</gene>
<evidence type="ECO:0008006" key="3">
    <source>
        <dbReference type="Google" id="ProtNLM"/>
    </source>
</evidence>
<dbReference type="HOGENOM" id="CLU_1022515_0_0_7"/>
<keyword evidence="2" id="KW-1185">Reference proteome</keyword>
<reference evidence="1 2" key="2">
    <citation type="journal article" date="2012" name="BMC Genomics">
        <title>The genome of Pelobacter carbinolicus reveals surprising metabolic capabilities and physiological features.</title>
        <authorList>
            <person name="Aklujkar M."/>
            <person name="Haveman S.A."/>
            <person name="Didonato R.Jr."/>
            <person name="Chertkov O."/>
            <person name="Han C.S."/>
            <person name="Land M.L."/>
            <person name="Brown P."/>
            <person name="Lovley D.R."/>
        </authorList>
    </citation>
    <scope>NUCLEOTIDE SEQUENCE [LARGE SCALE GENOMIC DNA]</scope>
    <source>
        <strain evidence="2">DSM 2380 / NBRC 103641 / GraBd1</strain>
    </source>
</reference>
<protein>
    <recommendedName>
        <fullName evidence="3">Transporter</fullName>
    </recommendedName>
</protein>
<evidence type="ECO:0000313" key="2">
    <source>
        <dbReference type="Proteomes" id="UP000002534"/>
    </source>
</evidence>
<dbReference type="KEGG" id="pca:Pcar_2697"/>
<dbReference type="RefSeq" id="WP_011342476.1">
    <property type="nucleotide sequence ID" value="NC_007498.2"/>
</dbReference>
<name>Q3A124_SYNC1</name>